<organism evidence="1">
    <name type="scientific">bioreactor metagenome</name>
    <dbReference type="NCBI Taxonomy" id="1076179"/>
    <lineage>
        <taxon>unclassified sequences</taxon>
        <taxon>metagenomes</taxon>
        <taxon>ecological metagenomes</taxon>
    </lineage>
</organism>
<dbReference type="InterPro" id="IPR018550">
    <property type="entry name" value="Lipid-A_deacylase-rel"/>
</dbReference>
<dbReference type="Pfam" id="PF09411">
    <property type="entry name" value="PagL"/>
    <property type="match status" value="1"/>
</dbReference>
<dbReference type="SUPFAM" id="SSF56925">
    <property type="entry name" value="OMPA-like"/>
    <property type="match status" value="1"/>
</dbReference>
<dbReference type="Gene3D" id="2.40.160.20">
    <property type="match status" value="2"/>
</dbReference>
<dbReference type="AlphaFoldDB" id="A0A644YS08"/>
<sequence length="374" mass="42333">MPAAMQKSFFEIGVGYVGYPFSEKQLQPGYTMESVLVRHPAVRLVLLGYEITPYLHAQVTYMRPIWWVKYSFRNNSTPNDVAETRTVWMNVASATLKPVVSLSDRISLNAEGGLGVVTRHGIRDKNNNIVVKDLSFATITAGAGIAYSFDEKCAVTMQVGHTFPAKGYDQPPVTYAGAGFRYSFAPFDEDKLQKTRKEGRIFPKQWISLSYSTNSFGYGVNEFFKSIYLFWGGAAQVDYGFMASYQRNLFNGPKIFSFDVGSNVAYWKTNAMKEDLFAFSLYPVFRFNFLHNKLFDPYFFYILGGPTYLSHSYIDGNDTGKRFTFYDALGIGAFFGKERVLNAELRIAHYSNGNIFPMNCGVKIPLTFSFGYSF</sequence>
<reference evidence="1" key="1">
    <citation type="submission" date="2019-08" db="EMBL/GenBank/DDBJ databases">
        <authorList>
            <person name="Kucharzyk K."/>
            <person name="Murdoch R.W."/>
            <person name="Higgins S."/>
            <person name="Loffler F."/>
        </authorList>
    </citation>
    <scope>NUCLEOTIDE SEQUENCE</scope>
</reference>
<evidence type="ECO:0000313" key="1">
    <source>
        <dbReference type="EMBL" id="MPM29253.1"/>
    </source>
</evidence>
<dbReference type="EMBL" id="VSSQ01005463">
    <property type="protein sequence ID" value="MPM29253.1"/>
    <property type="molecule type" value="Genomic_DNA"/>
</dbReference>
<accession>A0A644YS08</accession>
<dbReference type="InterPro" id="IPR011250">
    <property type="entry name" value="OMP/PagP_B-barrel"/>
</dbReference>
<name>A0A644YS08_9ZZZZ</name>
<gene>
    <name evidence="1" type="ORF">SDC9_75793</name>
</gene>
<protein>
    <submittedName>
        <fullName evidence="1">Uncharacterized protein</fullName>
    </submittedName>
</protein>
<comment type="caution">
    <text evidence="1">The sequence shown here is derived from an EMBL/GenBank/DDBJ whole genome shotgun (WGS) entry which is preliminary data.</text>
</comment>
<proteinExistence type="predicted"/>